<feature type="domain" description="UPF0033" evidence="2">
    <location>
        <begin position="7"/>
        <end position="76"/>
    </location>
</feature>
<accession>A0A1S1YY75</accession>
<sequence length="78" mass="8664">MESPELKKLDCSSLNCPMPIVKIAKAIKTMEIGEQVEVVATDPAFKADVEAWIRKTGHKMISFVEEGKSKTTVIEKTK</sequence>
<dbReference type="AlphaFoldDB" id="A0A1S1YY75"/>
<dbReference type="PANTHER" id="PTHR33279">
    <property type="entry name" value="SULFUR CARRIER PROTEIN YEDF-RELATED"/>
    <property type="match status" value="1"/>
</dbReference>
<dbReference type="InterPro" id="IPR001455">
    <property type="entry name" value="TusA-like"/>
</dbReference>
<reference evidence="3 4" key="1">
    <citation type="journal article" date="2012" name="Int. J. Syst. Evol. Microbiol.">
        <title>Flammeovirga pacifica sp. nov., isolated from deep-sea sediment.</title>
        <authorList>
            <person name="Xu H."/>
            <person name="Fu Y."/>
            <person name="Yang N."/>
            <person name="Ding Z."/>
            <person name="Lai Q."/>
            <person name="Zeng R."/>
        </authorList>
    </citation>
    <scope>NUCLEOTIDE SEQUENCE [LARGE SCALE GENOMIC DNA]</scope>
    <source>
        <strain evidence="4">DSM 24597 / LMG 26175 / WPAGA1</strain>
    </source>
</reference>
<gene>
    <name evidence="3" type="ORF">NH26_06150</name>
</gene>
<dbReference type="RefSeq" id="WP_044218949.1">
    <property type="nucleotide sequence ID" value="NZ_JRYR02000001.1"/>
</dbReference>
<dbReference type="SUPFAM" id="SSF64307">
    <property type="entry name" value="SirA-like"/>
    <property type="match status" value="1"/>
</dbReference>
<dbReference type="Pfam" id="PF01206">
    <property type="entry name" value="TusA"/>
    <property type="match status" value="1"/>
</dbReference>
<dbReference type="Gene3D" id="3.30.110.40">
    <property type="entry name" value="TusA-like domain"/>
    <property type="match status" value="1"/>
</dbReference>
<dbReference type="Proteomes" id="UP000179797">
    <property type="component" value="Unassembled WGS sequence"/>
</dbReference>
<name>A0A1S1YY75_FLAPC</name>
<protein>
    <recommendedName>
        <fullName evidence="2">UPF0033 domain-containing protein</fullName>
    </recommendedName>
</protein>
<comment type="caution">
    <text evidence="3">The sequence shown here is derived from an EMBL/GenBank/DDBJ whole genome shotgun (WGS) entry which is preliminary data.</text>
</comment>
<dbReference type="EMBL" id="JRYR02000001">
    <property type="protein sequence ID" value="OHX65961.1"/>
    <property type="molecule type" value="Genomic_DNA"/>
</dbReference>
<proteinExistence type="inferred from homology"/>
<organism evidence="3 4">
    <name type="scientific">Flammeovirga pacifica</name>
    <dbReference type="NCBI Taxonomy" id="915059"/>
    <lineage>
        <taxon>Bacteria</taxon>
        <taxon>Pseudomonadati</taxon>
        <taxon>Bacteroidota</taxon>
        <taxon>Cytophagia</taxon>
        <taxon>Cytophagales</taxon>
        <taxon>Flammeovirgaceae</taxon>
        <taxon>Flammeovirga</taxon>
    </lineage>
</organism>
<evidence type="ECO:0000313" key="3">
    <source>
        <dbReference type="EMBL" id="OHX65961.1"/>
    </source>
</evidence>
<dbReference type="STRING" id="915059.NH26_06150"/>
<dbReference type="InterPro" id="IPR036868">
    <property type="entry name" value="TusA-like_sf"/>
</dbReference>
<dbReference type="CDD" id="cd00291">
    <property type="entry name" value="SirA_YedF_YeeD"/>
    <property type="match status" value="1"/>
</dbReference>
<evidence type="ECO:0000313" key="4">
    <source>
        <dbReference type="Proteomes" id="UP000179797"/>
    </source>
</evidence>
<evidence type="ECO:0000259" key="2">
    <source>
        <dbReference type="Pfam" id="PF01206"/>
    </source>
</evidence>
<comment type="similarity">
    <text evidence="1">Belongs to the sulfur carrier protein TusA family.</text>
</comment>
<keyword evidence="4" id="KW-1185">Reference proteome</keyword>
<dbReference type="PANTHER" id="PTHR33279:SF6">
    <property type="entry name" value="SULFUR CARRIER PROTEIN YEDF-RELATED"/>
    <property type="match status" value="1"/>
</dbReference>
<dbReference type="OrthoDB" id="9796234at2"/>
<evidence type="ECO:0000256" key="1">
    <source>
        <dbReference type="ARBA" id="ARBA00008984"/>
    </source>
</evidence>